<protein>
    <submittedName>
        <fullName evidence="1">Uncharacterized protein</fullName>
    </submittedName>
</protein>
<sequence length="163" mass="18098">MSSYSNSLSLLLNGRFGHASLFSTEKFESYNGVLRKASVHTNNQAPGRDIAIYFNNYSSLRYLLSGGFIYDHATGKTRQIGPEVTSVFSGSKSIQLSMGYNQKASQDTTHPTFQIQTTTKIALPDECPIPHELKGLDPKATFVQIAQVQTKKKMTELIRIQGF</sequence>
<feature type="non-terminal residue" evidence="1">
    <location>
        <position position="163"/>
    </location>
</feature>
<gene>
    <name evidence="1" type="ORF">VP01_13367g1</name>
</gene>
<name>A0A0L6VMX6_9BASI</name>
<dbReference type="VEuPathDB" id="FungiDB:VP01_13367g1"/>
<keyword evidence="2" id="KW-1185">Reference proteome</keyword>
<comment type="caution">
    <text evidence="1">The sequence shown here is derived from an EMBL/GenBank/DDBJ whole genome shotgun (WGS) entry which is preliminary data.</text>
</comment>
<dbReference type="OrthoDB" id="2505774at2759"/>
<reference evidence="1 2" key="1">
    <citation type="submission" date="2015-08" db="EMBL/GenBank/DDBJ databases">
        <title>Next Generation Sequencing and Analysis of the Genome of Puccinia sorghi L Schw, the Causal Agent of Maize Common Rust.</title>
        <authorList>
            <person name="Rochi L."/>
            <person name="Burguener G."/>
            <person name="Darino M."/>
            <person name="Turjanski A."/>
            <person name="Kreff E."/>
            <person name="Dieguez M.J."/>
            <person name="Sacco F."/>
        </authorList>
    </citation>
    <scope>NUCLEOTIDE SEQUENCE [LARGE SCALE GENOMIC DNA]</scope>
    <source>
        <strain evidence="1 2">RO10H11247</strain>
    </source>
</reference>
<evidence type="ECO:0000313" key="2">
    <source>
        <dbReference type="Proteomes" id="UP000037035"/>
    </source>
</evidence>
<proteinExistence type="predicted"/>
<dbReference type="EMBL" id="LAVV01003740">
    <property type="protein sequence ID" value="KNZ61922.1"/>
    <property type="molecule type" value="Genomic_DNA"/>
</dbReference>
<dbReference type="AlphaFoldDB" id="A0A0L6VMX6"/>
<accession>A0A0L6VMX6</accession>
<dbReference type="Proteomes" id="UP000037035">
    <property type="component" value="Unassembled WGS sequence"/>
</dbReference>
<evidence type="ECO:0000313" key="1">
    <source>
        <dbReference type="EMBL" id="KNZ61922.1"/>
    </source>
</evidence>
<organism evidence="1 2">
    <name type="scientific">Puccinia sorghi</name>
    <dbReference type="NCBI Taxonomy" id="27349"/>
    <lineage>
        <taxon>Eukaryota</taxon>
        <taxon>Fungi</taxon>
        <taxon>Dikarya</taxon>
        <taxon>Basidiomycota</taxon>
        <taxon>Pucciniomycotina</taxon>
        <taxon>Pucciniomycetes</taxon>
        <taxon>Pucciniales</taxon>
        <taxon>Pucciniaceae</taxon>
        <taxon>Puccinia</taxon>
    </lineage>
</organism>